<dbReference type="SUPFAM" id="SSF51735">
    <property type="entry name" value="NAD(P)-binding Rossmann-fold domains"/>
    <property type="match status" value="1"/>
</dbReference>
<proteinExistence type="inferred from homology"/>
<dbReference type="EMBL" id="MDVB01000098">
    <property type="protein sequence ID" value="PIT13615.1"/>
    <property type="molecule type" value="Genomic_DNA"/>
</dbReference>
<name>A0A2N9WSA9_9NEIS</name>
<organism evidence="4 5">
    <name type="scientific">Snodgrassella alvi</name>
    <dbReference type="NCBI Taxonomy" id="1196083"/>
    <lineage>
        <taxon>Bacteria</taxon>
        <taxon>Pseudomonadati</taxon>
        <taxon>Pseudomonadota</taxon>
        <taxon>Betaproteobacteria</taxon>
        <taxon>Neisseriales</taxon>
        <taxon>Neisseriaceae</taxon>
        <taxon>Snodgrassella</taxon>
    </lineage>
</organism>
<dbReference type="PANTHER" id="PTHR43000">
    <property type="entry name" value="DTDP-D-GLUCOSE 4,6-DEHYDRATASE-RELATED"/>
    <property type="match status" value="1"/>
</dbReference>
<comment type="pathway">
    <text evidence="1">Bacterial outer membrane biogenesis; LPS O-antigen biosynthesis.</text>
</comment>
<dbReference type="RefSeq" id="WP_100113981.1">
    <property type="nucleotide sequence ID" value="NZ_MDVB01000098.1"/>
</dbReference>
<protein>
    <submittedName>
        <fullName evidence="4">GDP-mannose 4,6 dehydratase</fullName>
    </submittedName>
</protein>
<accession>A0A2N9WSA9</accession>
<evidence type="ECO:0000256" key="1">
    <source>
        <dbReference type="ARBA" id="ARBA00005125"/>
    </source>
</evidence>
<sequence>MNGNKNCGLKVLITGSEGFTGKYMQAEMEAFGYVVYRSGTNSSIQASNYFILDLLNEDSIRNCLESIQPDIIIHLAAIAYVGHNDIQQFYDVNTVGTRNLLAVTAQLNIRPRSILIASSANVYGNNTKSVLSEEDKVYPANDYAVSKLAMEYVAKIWMNQLPIIITRPFNYTGVGQQDRFLIPKIVRHFKQSEGVIELGNINVYREFNDVRFIVSVYRKLIESEKTGFLCNVCTGEMYSPKDIINICEKITGYDLKIKTNLDYIRQNEITKLCGNNAFLQTIIGPSIKFSIIETLQWMLKS</sequence>
<comment type="caution">
    <text evidence="4">The sequence shown here is derived from an EMBL/GenBank/DDBJ whole genome shotgun (WGS) entry which is preliminary data.</text>
</comment>
<dbReference type="Gene3D" id="3.90.25.10">
    <property type="entry name" value="UDP-galactose 4-epimerase, domain 1"/>
    <property type="match status" value="1"/>
</dbReference>
<dbReference type="InterPro" id="IPR036291">
    <property type="entry name" value="NAD(P)-bd_dom_sf"/>
</dbReference>
<comment type="similarity">
    <text evidence="2">Belongs to the NAD(P)-dependent epimerase/dehydratase family.</text>
</comment>
<evidence type="ECO:0000313" key="4">
    <source>
        <dbReference type="EMBL" id="PIT13615.1"/>
    </source>
</evidence>
<reference evidence="4 5" key="1">
    <citation type="journal article" date="2017" name="MBio">
        <title>Type VI secretion-mediated competition in the bee gut microbiome.</title>
        <authorList>
            <person name="Steele M.I."/>
            <person name="Kwong W.K."/>
            <person name="Powell J.E."/>
            <person name="Whiteley M."/>
            <person name="Moran N.A."/>
        </authorList>
    </citation>
    <scope>NUCLEOTIDE SEQUENCE [LARGE SCALE GENOMIC DNA]</scope>
    <source>
        <strain evidence="4 5">App2-2</strain>
    </source>
</reference>
<feature type="domain" description="NAD-dependent epimerase/dehydratase" evidence="3">
    <location>
        <begin position="11"/>
        <end position="224"/>
    </location>
</feature>
<dbReference type="InterPro" id="IPR001509">
    <property type="entry name" value="Epimerase_deHydtase"/>
</dbReference>
<evidence type="ECO:0000259" key="3">
    <source>
        <dbReference type="Pfam" id="PF01370"/>
    </source>
</evidence>
<gene>
    <name evidence="4" type="ORF">BGI32_09105</name>
</gene>
<dbReference type="Gene3D" id="3.40.50.720">
    <property type="entry name" value="NAD(P)-binding Rossmann-like Domain"/>
    <property type="match status" value="1"/>
</dbReference>
<dbReference type="AlphaFoldDB" id="A0A2N9WSA9"/>
<dbReference type="Pfam" id="PF01370">
    <property type="entry name" value="Epimerase"/>
    <property type="match status" value="1"/>
</dbReference>
<evidence type="ECO:0000313" key="5">
    <source>
        <dbReference type="Proteomes" id="UP000231293"/>
    </source>
</evidence>
<evidence type="ECO:0000256" key="2">
    <source>
        <dbReference type="ARBA" id="ARBA00007637"/>
    </source>
</evidence>
<dbReference type="Proteomes" id="UP000231293">
    <property type="component" value="Unassembled WGS sequence"/>
</dbReference>